<accession>A0A844YYY9</accession>
<proteinExistence type="predicted"/>
<dbReference type="OrthoDB" id="7570121at2"/>
<protein>
    <submittedName>
        <fullName evidence="1">Uncharacterized protein</fullName>
    </submittedName>
</protein>
<evidence type="ECO:0000313" key="1">
    <source>
        <dbReference type="EMBL" id="MXO73545.1"/>
    </source>
</evidence>
<keyword evidence="2" id="KW-1185">Reference proteome</keyword>
<dbReference type="Proteomes" id="UP000466966">
    <property type="component" value="Unassembled WGS sequence"/>
</dbReference>
<reference evidence="1 2" key="1">
    <citation type="submission" date="2019-12" db="EMBL/GenBank/DDBJ databases">
        <title>Genomic-based taxomic classification of the family Erythrobacteraceae.</title>
        <authorList>
            <person name="Xu L."/>
        </authorList>
    </citation>
    <scope>NUCLEOTIDE SEQUENCE [LARGE SCALE GENOMIC DNA]</scope>
    <source>
        <strain evidence="1 2">M0322</strain>
    </source>
</reference>
<name>A0A844YYY9_9SPHN</name>
<dbReference type="EMBL" id="WTYV01000013">
    <property type="protein sequence ID" value="MXO73545.1"/>
    <property type="molecule type" value="Genomic_DNA"/>
</dbReference>
<gene>
    <name evidence="1" type="ORF">GRI99_18185</name>
</gene>
<sequence length="158" mass="17211">MNPLPREEQRQARRARELVEAAGGLEACAEETGLSTSHLSRYGSTAEKDSMPLRVIERLESVTHGTPGHPVVTTYLAARQGFSLVQRPLVPSDRAALMELLSQHARARGECEQQILHALADGRVDAAEAAKLIPLFRTSFELTNQMLAELEAIAGDGQ</sequence>
<dbReference type="AlphaFoldDB" id="A0A844YYY9"/>
<organism evidence="1 2">
    <name type="scientific">Alteraurantiacibacter buctensis</name>
    <dbReference type="NCBI Taxonomy" id="1503981"/>
    <lineage>
        <taxon>Bacteria</taxon>
        <taxon>Pseudomonadati</taxon>
        <taxon>Pseudomonadota</taxon>
        <taxon>Alphaproteobacteria</taxon>
        <taxon>Sphingomonadales</taxon>
        <taxon>Erythrobacteraceae</taxon>
        <taxon>Alteraurantiacibacter</taxon>
    </lineage>
</organism>
<evidence type="ECO:0000313" key="2">
    <source>
        <dbReference type="Proteomes" id="UP000466966"/>
    </source>
</evidence>
<comment type="caution">
    <text evidence="1">The sequence shown here is derived from an EMBL/GenBank/DDBJ whole genome shotgun (WGS) entry which is preliminary data.</text>
</comment>
<dbReference type="RefSeq" id="WP_160773477.1">
    <property type="nucleotide sequence ID" value="NZ_WTYV01000013.1"/>
</dbReference>